<sequence>MIQRTRLVEKGHWQEGEDELRIVIRVVNAHGSAAAVILPGINRYWRRCVNNIANKGGNTAWSSLDYEKVVRGRLFVCSRSKFEGHSKQGVETVIVKIIFVEVSIGHVHGG</sequence>
<keyword evidence="2" id="KW-1185">Reference proteome</keyword>
<evidence type="ECO:0000313" key="2">
    <source>
        <dbReference type="Proteomes" id="UP001220228"/>
    </source>
</evidence>
<dbReference type="Proteomes" id="UP001220228">
    <property type="component" value="Chromosome"/>
</dbReference>
<evidence type="ECO:0000313" key="1">
    <source>
        <dbReference type="EMBL" id="WFB40649.1"/>
    </source>
</evidence>
<reference evidence="1 2" key="1">
    <citation type="submission" date="2023-03" db="EMBL/GenBank/DDBJ databases">
        <authorList>
            <person name="Ruckert-Reed C."/>
        </authorList>
    </citation>
    <scope>NUCLEOTIDE SEQUENCE [LARGE SCALE GENOMIC DNA]</scope>
    <source>
        <strain evidence="1 2">DSM 115425</strain>
    </source>
</reference>
<accession>A0ABY8DUG1</accession>
<proteinExistence type="predicted"/>
<protein>
    <submittedName>
        <fullName evidence="1">Uncharacterized protein</fullName>
    </submittedName>
</protein>
<organism evidence="1 2">
    <name type="scientific">Lacticaseibacillus huelsenbergensis</name>
    <dbReference type="NCBI Taxonomy" id="3035291"/>
    <lineage>
        <taxon>Bacteria</taxon>
        <taxon>Bacillati</taxon>
        <taxon>Bacillota</taxon>
        <taxon>Bacilli</taxon>
        <taxon>Lactobacillales</taxon>
        <taxon>Lactobacillaceae</taxon>
        <taxon>Lacticaseibacillus</taxon>
    </lineage>
</organism>
<gene>
    <name evidence="1" type="ORF">LHUE1_001526</name>
</gene>
<name>A0ABY8DUG1_9LACO</name>
<dbReference type="EMBL" id="CP120687">
    <property type="protein sequence ID" value="WFB40649.1"/>
    <property type="molecule type" value="Genomic_DNA"/>
</dbReference>